<dbReference type="GO" id="GO:0006352">
    <property type="term" value="P:DNA-templated transcription initiation"/>
    <property type="evidence" value="ECO:0007669"/>
    <property type="project" value="InterPro"/>
</dbReference>
<dbReference type="InterPro" id="IPR039425">
    <property type="entry name" value="RNA_pol_sigma-70-like"/>
</dbReference>
<evidence type="ECO:0000256" key="1">
    <source>
        <dbReference type="ARBA" id="ARBA00010641"/>
    </source>
</evidence>
<sequence length="201" mass="23218">MPIKGSYEEKELLARLATGDKSAFDTLYHYYEPRLRLFLTPFTRSDAHLLNVILQDTFVKCWIKRNDLAGIEHLEYYLQRMAKNRLLDLLKLQKIQSNHIGHYAQLQEQSVQLTGNQLQLKEYMSIARRGIDALPERRREIFSLSVFDGLSIDEIAGRMNLSREVVKKQLQKARTFLKTYIAEKGDLPVIVGGLIIGSLHS</sequence>
<evidence type="ECO:0000313" key="6">
    <source>
        <dbReference type="EMBL" id="RZS74524.1"/>
    </source>
</evidence>
<evidence type="ECO:0000259" key="5">
    <source>
        <dbReference type="Pfam" id="PF08281"/>
    </source>
</evidence>
<dbReference type="Gene3D" id="1.10.10.10">
    <property type="entry name" value="Winged helix-like DNA-binding domain superfamily/Winged helix DNA-binding domain"/>
    <property type="match status" value="1"/>
</dbReference>
<dbReference type="PANTHER" id="PTHR43133:SF46">
    <property type="entry name" value="RNA POLYMERASE SIGMA-70 FACTOR ECF SUBFAMILY"/>
    <property type="match status" value="1"/>
</dbReference>
<dbReference type="Gene3D" id="1.10.1740.10">
    <property type="match status" value="1"/>
</dbReference>
<dbReference type="SUPFAM" id="SSF88946">
    <property type="entry name" value="Sigma2 domain of RNA polymerase sigma factors"/>
    <property type="match status" value="1"/>
</dbReference>
<dbReference type="GO" id="GO:0003677">
    <property type="term" value="F:DNA binding"/>
    <property type="evidence" value="ECO:0007669"/>
    <property type="project" value="InterPro"/>
</dbReference>
<keyword evidence="2" id="KW-0805">Transcription regulation</keyword>
<reference evidence="6 7" key="1">
    <citation type="submission" date="2019-02" db="EMBL/GenBank/DDBJ databases">
        <title>Genomic Encyclopedia of Type Strains, Phase IV (KMG-IV): sequencing the most valuable type-strain genomes for metagenomic binning, comparative biology and taxonomic classification.</title>
        <authorList>
            <person name="Goeker M."/>
        </authorList>
    </citation>
    <scope>NUCLEOTIDE SEQUENCE [LARGE SCALE GENOMIC DNA]</scope>
    <source>
        <strain evidence="6 7">DSM 18116</strain>
    </source>
</reference>
<dbReference type="EMBL" id="SGXA01000001">
    <property type="protein sequence ID" value="RZS74524.1"/>
    <property type="molecule type" value="Genomic_DNA"/>
</dbReference>
<accession>A0A4Q7N1Q9</accession>
<protein>
    <submittedName>
        <fullName evidence="6">RNA polymerase sigma-70 factor (ECF subfamily)</fullName>
    </submittedName>
</protein>
<evidence type="ECO:0000313" key="7">
    <source>
        <dbReference type="Proteomes" id="UP000293874"/>
    </source>
</evidence>
<organism evidence="6 7">
    <name type="scientific">Pseudobacter ginsenosidimutans</name>
    <dbReference type="NCBI Taxonomy" id="661488"/>
    <lineage>
        <taxon>Bacteria</taxon>
        <taxon>Pseudomonadati</taxon>
        <taxon>Bacteroidota</taxon>
        <taxon>Chitinophagia</taxon>
        <taxon>Chitinophagales</taxon>
        <taxon>Chitinophagaceae</taxon>
        <taxon>Pseudobacter</taxon>
    </lineage>
</organism>
<keyword evidence="7" id="KW-1185">Reference proteome</keyword>
<feature type="domain" description="RNA polymerase sigma factor 70 region 4 type 2" evidence="5">
    <location>
        <begin position="129"/>
        <end position="177"/>
    </location>
</feature>
<dbReference type="InterPro" id="IPR013249">
    <property type="entry name" value="RNA_pol_sigma70_r4_t2"/>
</dbReference>
<proteinExistence type="inferred from homology"/>
<dbReference type="GO" id="GO:0016987">
    <property type="term" value="F:sigma factor activity"/>
    <property type="evidence" value="ECO:0007669"/>
    <property type="project" value="UniProtKB-KW"/>
</dbReference>
<keyword evidence="3" id="KW-0731">Sigma factor</keyword>
<evidence type="ECO:0000256" key="2">
    <source>
        <dbReference type="ARBA" id="ARBA00023015"/>
    </source>
</evidence>
<dbReference type="InterPro" id="IPR036388">
    <property type="entry name" value="WH-like_DNA-bd_sf"/>
</dbReference>
<dbReference type="AlphaFoldDB" id="A0A4Q7N1Q9"/>
<dbReference type="Proteomes" id="UP000293874">
    <property type="component" value="Unassembled WGS sequence"/>
</dbReference>
<dbReference type="OrthoDB" id="799938at2"/>
<dbReference type="CDD" id="cd06171">
    <property type="entry name" value="Sigma70_r4"/>
    <property type="match status" value="1"/>
</dbReference>
<evidence type="ECO:0000256" key="3">
    <source>
        <dbReference type="ARBA" id="ARBA00023082"/>
    </source>
</evidence>
<dbReference type="RefSeq" id="WP_158643947.1">
    <property type="nucleotide sequence ID" value="NZ_CP042431.1"/>
</dbReference>
<comment type="caution">
    <text evidence="6">The sequence shown here is derived from an EMBL/GenBank/DDBJ whole genome shotgun (WGS) entry which is preliminary data.</text>
</comment>
<evidence type="ECO:0000256" key="4">
    <source>
        <dbReference type="ARBA" id="ARBA00023163"/>
    </source>
</evidence>
<name>A0A4Q7N1Q9_9BACT</name>
<keyword evidence="4" id="KW-0804">Transcription</keyword>
<dbReference type="InterPro" id="IPR013324">
    <property type="entry name" value="RNA_pol_sigma_r3/r4-like"/>
</dbReference>
<dbReference type="PANTHER" id="PTHR43133">
    <property type="entry name" value="RNA POLYMERASE ECF-TYPE SIGMA FACTO"/>
    <property type="match status" value="1"/>
</dbReference>
<dbReference type="SUPFAM" id="SSF88659">
    <property type="entry name" value="Sigma3 and sigma4 domains of RNA polymerase sigma factors"/>
    <property type="match status" value="1"/>
</dbReference>
<dbReference type="NCBIfam" id="TIGR02937">
    <property type="entry name" value="sigma70-ECF"/>
    <property type="match status" value="1"/>
</dbReference>
<dbReference type="InterPro" id="IPR014284">
    <property type="entry name" value="RNA_pol_sigma-70_dom"/>
</dbReference>
<comment type="similarity">
    <text evidence="1">Belongs to the sigma-70 factor family. ECF subfamily.</text>
</comment>
<dbReference type="Pfam" id="PF08281">
    <property type="entry name" value="Sigma70_r4_2"/>
    <property type="match status" value="1"/>
</dbReference>
<gene>
    <name evidence="6" type="ORF">EV199_0372</name>
</gene>
<dbReference type="InterPro" id="IPR013325">
    <property type="entry name" value="RNA_pol_sigma_r2"/>
</dbReference>